<dbReference type="Proteomes" id="UP000182121">
    <property type="component" value="Unassembled WGS sequence"/>
</dbReference>
<accession>A0A1I0KAJ1</accession>
<name>A0A1I0KAJ1_9FIRM</name>
<comment type="caution">
    <text evidence="1">The sequence shown here is derived from an EMBL/GenBank/DDBJ whole genome shotgun (WGS) entry which is preliminary data.</text>
</comment>
<gene>
    <name evidence="1" type="ORF">SAMN05216521_11094</name>
</gene>
<reference evidence="1 2" key="1">
    <citation type="submission" date="2016-10" db="EMBL/GenBank/DDBJ databases">
        <authorList>
            <person name="Varghese N."/>
            <person name="Submissions S."/>
        </authorList>
    </citation>
    <scope>NUCLEOTIDE SEQUENCE [LARGE SCALE GENOMIC DNA]</scope>
    <source>
        <strain evidence="1 2">NLAE-zl-C196</strain>
    </source>
</reference>
<evidence type="ECO:0000313" key="2">
    <source>
        <dbReference type="Proteomes" id="UP000182121"/>
    </source>
</evidence>
<dbReference type="RefSeq" id="WP_074664494.1">
    <property type="nucleotide sequence ID" value="NZ_FOIO01000109.1"/>
</dbReference>
<sequence length="140" mass="15298">MYLVKKTYDNSPEFLRNEHYENITCTVLDTGVTADTEGKKFVLAGSLLDKDGKVVKVTRSGGPEAYTYKFSTEPVGILFATTEVTYGQQAGALMIAGSVNTERLQGDYLVEAVDQLVEKMPFVKFFVDGSLQVKAATPIA</sequence>
<organism evidence="1 2">
    <name type="scientific">Enterocloster clostridioformis</name>
    <dbReference type="NCBI Taxonomy" id="1531"/>
    <lineage>
        <taxon>Bacteria</taxon>
        <taxon>Bacillati</taxon>
        <taxon>Bacillota</taxon>
        <taxon>Clostridia</taxon>
        <taxon>Lachnospirales</taxon>
        <taxon>Lachnospiraceae</taxon>
        <taxon>Enterocloster</taxon>
    </lineage>
</organism>
<dbReference type="AlphaFoldDB" id="A0A1I0KAJ1"/>
<protein>
    <submittedName>
        <fullName evidence="1">Uncharacterized protein</fullName>
    </submittedName>
</protein>
<dbReference type="EMBL" id="FOIO01000109">
    <property type="protein sequence ID" value="SEU20972.1"/>
    <property type="molecule type" value="Genomic_DNA"/>
</dbReference>
<proteinExistence type="predicted"/>
<evidence type="ECO:0000313" key="1">
    <source>
        <dbReference type="EMBL" id="SEU20972.1"/>
    </source>
</evidence>